<organism evidence="1 2">
    <name type="scientific">Peronosclerospora sorghi</name>
    <dbReference type="NCBI Taxonomy" id="230839"/>
    <lineage>
        <taxon>Eukaryota</taxon>
        <taxon>Sar</taxon>
        <taxon>Stramenopiles</taxon>
        <taxon>Oomycota</taxon>
        <taxon>Peronosporomycetes</taxon>
        <taxon>Peronosporales</taxon>
        <taxon>Peronosporaceae</taxon>
        <taxon>Peronosclerospora</taxon>
    </lineage>
</organism>
<dbReference type="EMBL" id="CM047583">
    <property type="protein sequence ID" value="KAI9912712.1"/>
    <property type="molecule type" value="Genomic_DNA"/>
</dbReference>
<keyword evidence="2" id="KW-1185">Reference proteome</keyword>
<comment type="caution">
    <text evidence="1">The sequence shown here is derived from an EMBL/GenBank/DDBJ whole genome shotgun (WGS) entry which is preliminary data.</text>
</comment>
<name>A0ACC0W1S7_9STRA</name>
<protein>
    <submittedName>
        <fullName evidence="1">Uncharacterized protein</fullName>
    </submittedName>
</protein>
<evidence type="ECO:0000313" key="2">
    <source>
        <dbReference type="Proteomes" id="UP001163321"/>
    </source>
</evidence>
<dbReference type="Proteomes" id="UP001163321">
    <property type="component" value="Chromosome 4"/>
</dbReference>
<reference evidence="1 2" key="1">
    <citation type="journal article" date="2022" name="bioRxiv">
        <title>The genome of the oomycete Peronosclerospora sorghi, a cosmopolitan pathogen of maize and sorghum, is inflated with dispersed pseudogenes.</title>
        <authorList>
            <person name="Fletcher K."/>
            <person name="Martin F."/>
            <person name="Isakeit T."/>
            <person name="Cavanaugh K."/>
            <person name="Magill C."/>
            <person name="Michelmore R."/>
        </authorList>
    </citation>
    <scope>NUCLEOTIDE SEQUENCE [LARGE SCALE GENOMIC DNA]</scope>
    <source>
        <strain evidence="1">P6</strain>
    </source>
</reference>
<accession>A0ACC0W1S7</accession>
<evidence type="ECO:0000313" key="1">
    <source>
        <dbReference type="EMBL" id="KAI9912712.1"/>
    </source>
</evidence>
<sequence length="172" mass="19356">MNDPANVARARFVSRTDAAAPQDTAQGEAQNDQGNAAQQQAPAATPAPATKSVAAQKRQKNLQSQAQLRSFMQQTQIQFNQMLTCQGPGRKKDPPTLNENLDLFIHSTDVYYAYKRGVKHTESSEFVEEITCNLGKCVQSWCRTICTAAGVKKTWRLFKEKMRQRFKPKDFE</sequence>
<proteinExistence type="predicted"/>
<gene>
    <name evidence="1" type="ORF">PsorP6_005162</name>
</gene>